<dbReference type="OrthoDB" id="9801870at2"/>
<evidence type="ECO:0000313" key="2">
    <source>
        <dbReference type="EMBL" id="RFP60792.1"/>
    </source>
</evidence>
<dbReference type="Pfam" id="PF08837">
    <property type="entry name" value="DUF1810"/>
    <property type="match status" value="1"/>
</dbReference>
<gene>
    <name evidence="2" type="ORF">D0Y53_06480</name>
</gene>
<dbReference type="Gene3D" id="1.25.40.380">
    <property type="entry name" value="Protein of unknown function DUF1810"/>
    <property type="match status" value="1"/>
</dbReference>
<dbReference type="AlphaFoldDB" id="A0A372DN98"/>
<sequence>MSFSWWSRPPPRPAIASTCRGRPSERRVAALDDDAPPARADADDPHDLRRFLQAQEDTWADALAELRAGRKRTHWMWFVFPQLAGLGSSAMAQRYAIGSRAEAAAYLAHPVLGPRLLACCEAVLALRGVSARELLGTPDDRKLQSCATLFAAVAPAGSVFERVLARYFDGRRDPATLRRLDG</sequence>
<proteinExistence type="predicted"/>
<reference evidence="2 3" key="1">
    <citation type="submission" date="2018-08" db="EMBL/GenBank/DDBJ databases">
        <title>Lysobacter weifangensis sp. nov., a new member of the family 'Xanthomonadaceae', isolated from soil in a farmland.</title>
        <authorList>
            <person name="Zhao H."/>
        </authorList>
    </citation>
    <scope>NUCLEOTIDE SEQUENCE [LARGE SCALE GENOMIC DNA]</scope>
    <source>
        <strain evidence="2 3">WF-2</strain>
    </source>
</reference>
<protein>
    <submittedName>
        <fullName evidence="2">DUF1810 domain-containing protein</fullName>
    </submittedName>
</protein>
<dbReference type="InterPro" id="IPR036287">
    <property type="entry name" value="Rv1873-like_sf"/>
</dbReference>
<organism evidence="2 3">
    <name type="scientific">Cognatiluteimonas weifangensis</name>
    <dbReference type="NCBI Taxonomy" id="2303539"/>
    <lineage>
        <taxon>Bacteria</taxon>
        <taxon>Pseudomonadati</taxon>
        <taxon>Pseudomonadota</taxon>
        <taxon>Gammaproteobacteria</taxon>
        <taxon>Lysobacterales</taxon>
        <taxon>Lysobacteraceae</taxon>
        <taxon>Cognatiluteimonas</taxon>
    </lineage>
</organism>
<comment type="caution">
    <text evidence="2">The sequence shown here is derived from an EMBL/GenBank/DDBJ whole genome shotgun (WGS) entry which is preliminary data.</text>
</comment>
<evidence type="ECO:0000313" key="3">
    <source>
        <dbReference type="Proteomes" id="UP000262917"/>
    </source>
</evidence>
<dbReference type="InterPro" id="IPR014937">
    <property type="entry name" value="DUF1810"/>
</dbReference>
<accession>A0A372DN98</accession>
<dbReference type="SUPFAM" id="SSF140736">
    <property type="entry name" value="Rv1873-like"/>
    <property type="match status" value="1"/>
</dbReference>
<keyword evidence="3" id="KW-1185">Reference proteome</keyword>
<feature type="region of interest" description="Disordered" evidence="1">
    <location>
        <begin position="1"/>
        <end position="44"/>
    </location>
</feature>
<dbReference type="EMBL" id="QVPD01000005">
    <property type="protein sequence ID" value="RFP60792.1"/>
    <property type="molecule type" value="Genomic_DNA"/>
</dbReference>
<name>A0A372DN98_9GAMM</name>
<dbReference type="Proteomes" id="UP000262917">
    <property type="component" value="Unassembled WGS sequence"/>
</dbReference>
<evidence type="ECO:0000256" key="1">
    <source>
        <dbReference type="SAM" id="MobiDB-lite"/>
    </source>
</evidence>